<name>A0A517WY50_9PLAN</name>
<feature type="region of interest" description="Disordered" evidence="1">
    <location>
        <begin position="129"/>
        <end position="149"/>
    </location>
</feature>
<organism evidence="2 3">
    <name type="scientific">Gimesia aquarii</name>
    <dbReference type="NCBI Taxonomy" id="2527964"/>
    <lineage>
        <taxon>Bacteria</taxon>
        <taxon>Pseudomonadati</taxon>
        <taxon>Planctomycetota</taxon>
        <taxon>Planctomycetia</taxon>
        <taxon>Planctomycetales</taxon>
        <taxon>Planctomycetaceae</taxon>
        <taxon>Gimesia</taxon>
    </lineage>
</organism>
<dbReference type="OrthoDB" id="291697at2"/>
<protein>
    <recommendedName>
        <fullName evidence="4">Carboxypeptidase regulatory-like domain-containing protein</fullName>
    </recommendedName>
</protein>
<reference evidence="2 3" key="1">
    <citation type="submission" date="2019-03" db="EMBL/GenBank/DDBJ databases">
        <title>Deep-cultivation of Planctomycetes and their phenomic and genomic characterization uncovers novel biology.</title>
        <authorList>
            <person name="Wiegand S."/>
            <person name="Jogler M."/>
            <person name="Boedeker C."/>
            <person name="Pinto D."/>
            <person name="Vollmers J."/>
            <person name="Rivas-Marin E."/>
            <person name="Kohn T."/>
            <person name="Peeters S.H."/>
            <person name="Heuer A."/>
            <person name="Rast P."/>
            <person name="Oberbeckmann S."/>
            <person name="Bunk B."/>
            <person name="Jeske O."/>
            <person name="Meyerdierks A."/>
            <person name="Storesund J.E."/>
            <person name="Kallscheuer N."/>
            <person name="Luecker S."/>
            <person name="Lage O.M."/>
            <person name="Pohl T."/>
            <person name="Merkel B.J."/>
            <person name="Hornburger P."/>
            <person name="Mueller R.-W."/>
            <person name="Bruemmer F."/>
            <person name="Labrenz M."/>
            <person name="Spormann A.M."/>
            <person name="Op den Camp H."/>
            <person name="Overmann J."/>
            <person name="Amann R."/>
            <person name="Jetten M.S.M."/>
            <person name="Mascher T."/>
            <person name="Medema M.H."/>
            <person name="Devos D.P."/>
            <person name="Kaster A.-K."/>
            <person name="Ovreas L."/>
            <person name="Rohde M."/>
            <person name="Galperin M.Y."/>
            <person name="Jogler C."/>
        </authorList>
    </citation>
    <scope>NUCLEOTIDE SEQUENCE [LARGE SCALE GENOMIC DNA]</scope>
    <source>
        <strain evidence="2 3">V202</strain>
    </source>
</reference>
<evidence type="ECO:0000313" key="3">
    <source>
        <dbReference type="Proteomes" id="UP000318384"/>
    </source>
</evidence>
<gene>
    <name evidence="2" type="ORF">V202x_35860</name>
</gene>
<proteinExistence type="predicted"/>
<evidence type="ECO:0008006" key="4">
    <source>
        <dbReference type="Google" id="ProtNLM"/>
    </source>
</evidence>
<evidence type="ECO:0000313" key="2">
    <source>
        <dbReference type="EMBL" id="QDU10187.1"/>
    </source>
</evidence>
<accession>A0A517WY50</accession>
<keyword evidence="3" id="KW-1185">Reference proteome</keyword>
<evidence type="ECO:0000256" key="1">
    <source>
        <dbReference type="SAM" id="MobiDB-lite"/>
    </source>
</evidence>
<dbReference type="EMBL" id="CP037422">
    <property type="protein sequence ID" value="QDU10187.1"/>
    <property type="molecule type" value="Genomic_DNA"/>
</dbReference>
<dbReference type="PROSITE" id="PS51257">
    <property type="entry name" value="PROKAR_LIPOPROTEIN"/>
    <property type="match status" value="1"/>
</dbReference>
<dbReference type="Proteomes" id="UP000318384">
    <property type="component" value="Chromosome"/>
</dbReference>
<dbReference type="RefSeq" id="WP_145177634.1">
    <property type="nucleotide sequence ID" value="NZ_CP037422.1"/>
</dbReference>
<feature type="compositionally biased region" description="Polar residues" evidence="1">
    <location>
        <begin position="129"/>
        <end position="138"/>
    </location>
</feature>
<dbReference type="AlphaFoldDB" id="A0A517WY50"/>
<sequence>MNRPTNMKSFLYIGVMFGCLTGCGGGGDFNDYPDVTGTVTLDGQPLTTGHVSFQSDSGGTGIGVLDSNGKYSARTSRNQAGLKPGEYKISVTSWKEKPGIDKDGNPDMSVKGVSMLHKSYADTKKSGLTASVTESGPNEFNFELKAAGP</sequence>